<evidence type="ECO:0000256" key="1">
    <source>
        <dbReference type="SAM" id="MobiDB-lite"/>
    </source>
</evidence>
<accession>A0A5A7TGY8</accession>
<dbReference type="Proteomes" id="UP000321393">
    <property type="component" value="Unassembled WGS sequence"/>
</dbReference>
<protein>
    <submittedName>
        <fullName evidence="2">NBS-LRR type resistance protein</fullName>
    </submittedName>
</protein>
<dbReference type="AlphaFoldDB" id="A0A5A7TGY8"/>
<proteinExistence type="predicted"/>
<evidence type="ECO:0000313" key="3">
    <source>
        <dbReference type="Proteomes" id="UP000321393"/>
    </source>
</evidence>
<reference evidence="2 3" key="1">
    <citation type="submission" date="2019-08" db="EMBL/GenBank/DDBJ databases">
        <title>Draft genome sequences of two oriental melons (Cucumis melo L. var makuwa).</title>
        <authorList>
            <person name="Kwon S.-Y."/>
        </authorList>
    </citation>
    <scope>NUCLEOTIDE SEQUENCE [LARGE SCALE GENOMIC DNA]</scope>
    <source>
        <strain evidence="3">cv. SW 3</strain>
        <tissue evidence="2">Leaf</tissue>
    </source>
</reference>
<feature type="compositionally biased region" description="Polar residues" evidence="1">
    <location>
        <begin position="50"/>
        <end position="71"/>
    </location>
</feature>
<feature type="compositionally biased region" description="Polar residues" evidence="1">
    <location>
        <begin position="30"/>
        <end position="40"/>
    </location>
</feature>
<evidence type="ECO:0000313" key="2">
    <source>
        <dbReference type="EMBL" id="KAA0040857.1"/>
    </source>
</evidence>
<feature type="region of interest" description="Disordered" evidence="1">
    <location>
        <begin position="27"/>
        <end position="71"/>
    </location>
</feature>
<sequence length="131" mass="14024">MDQKANEDIVARHINCNDPTFRTKLRGTLRKQSSGSVECTHQSRDPEACTYQSSDPEGYTYQSSDPEGCTYQSSDPEGCTCQSSDPEGYTYSDNSDGLRLSPGLLGCTGRHTEKGMSTAVGIEVAGGSVVA</sequence>
<organism evidence="2 3">
    <name type="scientific">Cucumis melo var. makuwa</name>
    <name type="common">Oriental melon</name>
    <dbReference type="NCBI Taxonomy" id="1194695"/>
    <lineage>
        <taxon>Eukaryota</taxon>
        <taxon>Viridiplantae</taxon>
        <taxon>Streptophyta</taxon>
        <taxon>Embryophyta</taxon>
        <taxon>Tracheophyta</taxon>
        <taxon>Spermatophyta</taxon>
        <taxon>Magnoliopsida</taxon>
        <taxon>eudicotyledons</taxon>
        <taxon>Gunneridae</taxon>
        <taxon>Pentapetalae</taxon>
        <taxon>rosids</taxon>
        <taxon>fabids</taxon>
        <taxon>Cucurbitales</taxon>
        <taxon>Cucurbitaceae</taxon>
        <taxon>Benincaseae</taxon>
        <taxon>Cucumis</taxon>
    </lineage>
</organism>
<dbReference type="EMBL" id="SSTE01017028">
    <property type="protein sequence ID" value="KAA0040857.1"/>
    <property type="molecule type" value="Genomic_DNA"/>
</dbReference>
<name>A0A5A7TGY8_CUCMM</name>
<comment type="caution">
    <text evidence="2">The sequence shown here is derived from an EMBL/GenBank/DDBJ whole genome shotgun (WGS) entry which is preliminary data.</text>
</comment>
<gene>
    <name evidence="2" type="ORF">E6C27_scaffold345G00030</name>
</gene>
<dbReference type="OrthoDB" id="10045277at2759"/>